<dbReference type="InterPro" id="IPR036661">
    <property type="entry name" value="Luciferase-like_sf"/>
</dbReference>
<evidence type="ECO:0000313" key="3">
    <source>
        <dbReference type="EMBL" id="GAA3543836.1"/>
    </source>
</evidence>
<keyword evidence="1" id="KW-0560">Oxidoreductase</keyword>
<protein>
    <recommendedName>
        <fullName evidence="2">Luciferase-like domain-containing protein</fullName>
    </recommendedName>
</protein>
<accession>A0ABP6W1I7</accession>
<gene>
    <name evidence="3" type="ORF">GCM10022222_29380</name>
</gene>
<dbReference type="PANTHER" id="PTHR43244">
    <property type="match status" value="1"/>
</dbReference>
<proteinExistence type="predicted"/>
<evidence type="ECO:0000313" key="4">
    <source>
        <dbReference type="Proteomes" id="UP001500689"/>
    </source>
</evidence>
<comment type="caution">
    <text evidence="3">The sequence shown here is derived from an EMBL/GenBank/DDBJ whole genome shotgun (WGS) entry which is preliminary data.</text>
</comment>
<dbReference type="Gene3D" id="3.20.20.30">
    <property type="entry name" value="Luciferase-like domain"/>
    <property type="match status" value="1"/>
</dbReference>
<dbReference type="EMBL" id="BAAAZN010000005">
    <property type="protein sequence ID" value="GAA3543836.1"/>
    <property type="molecule type" value="Genomic_DNA"/>
</dbReference>
<dbReference type="InterPro" id="IPR050564">
    <property type="entry name" value="F420-G6PD/mer"/>
</dbReference>
<dbReference type="Pfam" id="PF00296">
    <property type="entry name" value="Bac_luciferase"/>
    <property type="match status" value="1"/>
</dbReference>
<evidence type="ECO:0000256" key="1">
    <source>
        <dbReference type="ARBA" id="ARBA00023002"/>
    </source>
</evidence>
<name>A0ABP6W1I7_9PSEU</name>
<sequence length="341" mass="36080">MNQIPKIGFFFWPDTPQMVLRMGELAEEHGYDLVGVADSPGQCMDSWVAATLLSTAAPSVPLSVCVSNFVSRHWTTSGAAAASLAMVHKPGFIFGVGAGHSAVRNFGMQGSTLDNLAHDLPAVRKLMHGEAVPTGSGDAVLSWARERARVFFAASHERSLRLGGATADGLFVNYGLHADDIAASTRQVELGRGDDPRRTDIWQVSALDCTEDGASARAAIGKICAFAAGYVIGKRDPANRGVPAEYVEPMRELVAQYSTRPSQADSDLVERLGLTDYLSKRFAICGDPGECLAQVQAAADAGAKSIMFSVGRASDPVRVIDLFGRHVLPALRASGAAHAAV</sequence>
<dbReference type="SUPFAM" id="SSF51679">
    <property type="entry name" value="Bacterial luciferase-like"/>
    <property type="match status" value="1"/>
</dbReference>
<dbReference type="Proteomes" id="UP001500689">
    <property type="component" value="Unassembled WGS sequence"/>
</dbReference>
<feature type="domain" description="Luciferase-like" evidence="2">
    <location>
        <begin position="16"/>
        <end position="304"/>
    </location>
</feature>
<evidence type="ECO:0000259" key="2">
    <source>
        <dbReference type="Pfam" id="PF00296"/>
    </source>
</evidence>
<dbReference type="RefSeq" id="WP_344859822.1">
    <property type="nucleotide sequence ID" value="NZ_BAAAZN010000005.1"/>
</dbReference>
<organism evidence="3 4">
    <name type="scientific">Amycolatopsis ultiminotia</name>
    <dbReference type="NCBI Taxonomy" id="543629"/>
    <lineage>
        <taxon>Bacteria</taxon>
        <taxon>Bacillati</taxon>
        <taxon>Actinomycetota</taxon>
        <taxon>Actinomycetes</taxon>
        <taxon>Pseudonocardiales</taxon>
        <taxon>Pseudonocardiaceae</taxon>
        <taxon>Amycolatopsis</taxon>
    </lineage>
</organism>
<reference evidence="4" key="1">
    <citation type="journal article" date="2019" name="Int. J. Syst. Evol. Microbiol.">
        <title>The Global Catalogue of Microorganisms (GCM) 10K type strain sequencing project: providing services to taxonomists for standard genome sequencing and annotation.</title>
        <authorList>
            <consortium name="The Broad Institute Genomics Platform"/>
            <consortium name="The Broad Institute Genome Sequencing Center for Infectious Disease"/>
            <person name="Wu L."/>
            <person name="Ma J."/>
        </authorList>
    </citation>
    <scope>NUCLEOTIDE SEQUENCE [LARGE SCALE GENOMIC DNA]</scope>
    <source>
        <strain evidence="4">JCM 16898</strain>
    </source>
</reference>
<keyword evidence="4" id="KW-1185">Reference proteome</keyword>
<dbReference type="InterPro" id="IPR011251">
    <property type="entry name" value="Luciferase-like_dom"/>
</dbReference>
<dbReference type="PANTHER" id="PTHR43244:SF1">
    <property type="entry name" value="5,10-METHYLENETETRAHYDROMETHANOPTERIN REDUCTASE"/>
    <property type="match status" value="1"/>
</dbReference>